<name>A0A0F8XGV2_9ZZZZ</name>
<feature type="non-terminal residue" evidence="1">
    <location>
        <position position="27"/>
    </location>
</feature>
<protein>
    <submittedName>
        <fullName evidence="1">Uncharacterized protein</fullName>
    </submittedName>
</protein>
<organism evidence="1">
    <name type="scientific">marine sediment metagenome</name>
    <dbReference type="NCBI Taxonomy" id="412755"/>
    <lineage>
        <taxon>unclassified sequences</taxon>
        <taxon>metagenomes</taxon>
        <taxon>ecological metagenomes</taxon>
    </lineage>
</organism>
<dbReference type="EMBL" id="LAZR01063066">
    <property type="protein sequence ID" value="KKK60245.1"/>
    <property type="molecule type" value="Genomic_DNA"/>
</dbReference>
<dbReference type="AlphaFoldDB" id="A0A0F8XGV2"/>
<proteinExistence type="predicted"/>
<evidence type="ECO:0000313" key="1">
    <source>
        <dbReference type="EMBL" id="KKK60245.1"/>
    </source>
</evidence>
<sequence length="27" mass="3248">MPEESLREIIGLAKKSKWIQVKKFIKF</sequence>
<gene>
    <name evidence="1" type="ORF">LCGC14_3026300</name>
</gene>
<reference evidence="1" key="1">
    <citation type="journal article" date="2015" name="Nature">
        <title>Complex archaea that bridge the gap between prokaryotes and eukaryotes.</title>
        <authorList>
            <person name="Spang A."/>
            <person name="Saw J.H."/>
            <person name="Jorgensen S.L."/>
            <person name="Zaremba-Niedzwiedzka K."/>
            <person name="Martijn J."/>
            <person name="Lind A.E."/>
            <person name="van Eijk R."/>
            <person name="Schleper C."/>
            <person name="Guy L."/>
            <person name="Ettema T.J."/>
        </authorList>
    </citation>
    <scope>NUCLEOTIDE SEQUENCE</scope>
</reference>
<accession>A0A0F8XGV2</accession>
<comment type="caution">
    <text evidence="1">The sequence shown here is derived from an EMBL/GenBank/DDBJ whole genome shotgun (WGS) entry which is preliminary data.</text>
</comment>